<proteinExistence type="predicted"/>
<dbReference type="InterPro" id="IPR000159">
    <property type="entry name" value="RA_dom"/>
</dbReference>
<dbReference type="SMART" id="SM00314">
    <property type="entry name" value="RA"/>
    <property type="match status" value="1"/>
</dbReference>
<dbReference type="SUPFAM" id="SSF54236">
    <property type="entry name" value="Ubiquitin-like"/>
    <property type="match status" value="1"/>
</dbReference>
<dbReference type="PANTHER" id="PTHR15286:SF6">
    <property type="entry name" value="GH01133P"/>
    <property type="match status" value="1"/>
</dbReference>
<dbReference type="InterPro" id="IPR033593">
    <property type="entry name" value="N-RASSF"/>
</dbReference>
<evidence type="ECO:0000313" key="2">
    <source>
        <dbReference type="EMBL" id="EDO46381.1"/>
    </source>
</evidence>
<dbReference type="eggNOG" id="KOG1574">
    <property type="taxonomic scope" value="Eukaryota"/>
</dbReference>
<dbReference type="PhylomeDB" id="A7RQK7"/>
<dbReference type="InterPro" id="IPR048945">
    <property type="entry name" value="RASSF8/10_RA"/>
</dbReference>
<dbReference type="Pfam" id="PF21712">
    <property type="entry name" value="RASSF8-10_RA"/>
    <property type="match status" value="1"/>
</dbReference>
<feature type="non-terminal residue" evidence="2">
    <location>
        <position position="86"/>
    </location>
</feature>
<evidence type="ECO:0000259" key="1">
    <source>
        <dbReference type="PROSITE" id="PS50200"/>
    </source>
</evidence>
<dbReference type="EMBL" id="DS469528">
    <property type="protein sequence ID" value="EDO46381.1"/>
    <property type="molecule type" value="Genomic_DNA"/>
</dbReference>
<sequence>MNELRVWVDGKERIIRGVSDSTTCESILIALAKAAGKTGRVALLEKWRDLERILPRTEKPIKCLQMWGSLQKEVKFLLRDETPDQS</sequence>
<reference evidence="2 3" key="1">
    <citation type="journal article" date="2007" name="Science">
        <title>Sea anemone genome reveals ancestral eumetazoan gene repertoire and genomic organization.</title>
        <authorList>
            <person name="Putnam N.H."/>
            <person name="Srivastava M."/>
            <person name="Hellsten U."/>
            <person name="Dirks B."/>
            <person name="Chapman J."/>
            <person name="Salamov A."/>
            <person name="Terry A."/>
            <person name="Shapiro H."/>
            <person name="Lindquist E."/>
            <person name="Kapitonov V.V."/>
            <person name="Jurka J."/>
            <person name="Genikhovich G."/>
            <person name="Grigoriev I.V."/>
            <person name="Lucas S.M."/>
            <person name="Steele R.E."/>
            <person name="Finnerty J.R."/>
            <person name="Technau U."/>
            <person name="Martindale M.Q."/>
            <person name="Rokhsar D.S."/>
        </authorList>
    </citation>
    <scope>NUCLEOTIDE SEQUENCE [LARGE SCALE GENOMIC DNA]</scope>
    <source>
        <strain evidence="3">CH2 X CH6</strain>
    </source>
</reference>
<dbReference type="GO" id="GO:0007165">
    <property type="term" value="P:signal transduction"/>
    <property type="evidence" value="ECO:0007669"/>
    <property type="project" value="InterPro"/>
</dbReference>
<dbReference type="Gene3D" id="3.10.20.90">
    <property type="entry name" value="Phosphatidylinositol 3-kinase Catalytic Subunit, Chain A, domain 1"/>
    <property type="match status" value="1"/>
</dbReference>
<keyword evidence="3" id="KW-1185">Reference proteome</keyword>
<gene>
    <name evidence="2" type="ORF">NEMVEDRAFT_v1g89879</name>
</gene>
<dbReference type="PROSITE" id="PS50200">
    <property type="entry name" value="RA"/>
    <property type="match status" value="1"/>
</dbReference>
<name>A7RQK7_NEMVE</name>
<dbReference type="HOGENOM" id="CLU_031151_2_0_1"/>
<organism evidence="2 3">
    <name type="scientific">Nematostella vectensis</name>
    <name type="common">Starlet sea anemone</name>
    <dbReference type="NCBI Taxonomy" id="45351"/>
    <lineage>
        <taxon>Eukaryota</taxon>
        <taxon>Metazoa</taxon>
        <taxon>Cnidaria</taxon>
        <taxon>Anthozoa</taxon>
        <taxon>Hexacorallia</taxon>
        <taxon>Actiniaria</taxon>
        <taxon>Edwardsiidae</taxon>
        <taxon>Nematostella</taxon>
    </lineage>
</organism>
<evidence type="ECO:0000313" key="3">
    <source>
        <dbReference type="Proteomes" id="UP000001593"/>
    </source>
</evidence>
<feature type="domain" description="Ras-associating" evidence="1">
    <location>
        <begin position="1"/>
        <end position="83"/>
    </location>
</feature>
<dbReference type="OMA" id="GCAREYS"/>
<protein>
    <recommendedName>
        <fullName evidence="1">Ras-associating domain-containing protein</fullName>
    </recommendedName>
</protein>
<dbReference type="AlphaFoldDB" id="A7RQK7"/>
<dbReference type="InterPro" id="IPR029071">
    <property type="entry name" value="Ubiquitin-like_domsf"/>
</dbReference>
<dbReference type="PANTHER" id="PTHR15286">
    <property type="entry name" value="RAS-ASSOCIATING DOMAIN CONTAINING PROTEIN"/>
    <property type="match status" value="1"/>
</dbReference>
<dbReference type="STRING" id="45351.A7RQK7"/>
<dbReference type="InParanoid" id="A7RQK7"/>
<accession>A7RQK7</accession>
<dbReference type="Proteomes" id="UP000001593">
    <property type="component" value="Unassembled WGS sequence"/>
</dbReference>